<protein>
    <submittedName>
        <fullName evidence="1">Uncharacterized protein</fullName>
    </submittedName>
</protein>
<sequence length="20" mass="2410">MLRYAFPSMCILLLMLHKTQ</sequence>
<accession>A0A0A9Q864</accession>
<proteinExistence type="predicted"/>
<dbReference type="AlphaFoldDB" id="A0A0A9Q864"/>
<reference evidence="1" key="1">
    <citation type="submission" date="2014-09" db="EMBL/GenBank/DDBJ databases">
        <authorList>
            <person name="Magalhaes I.L.F."/>
            <person name="Oliveira U."/>
            <person name="Santos F.R."/>
            <person name="Vidigal T.H.D.A."/>
            <person name="Brescovit A.D."/>
            <person name="Santos A.J."/>
        </authorList>
    </citation>
    <scope>NUCLEOTIDE SEQUENCE</scope>
    <source>
        <tissue evidence="1">Shoot tissue taken approximately 20 cm above the soil surface</tissue>
    </source>
</reference>
<dbReference type="EMBL" id="GBRH01243145">
    <property type="protein sequence ID" value="JAD54750.1"/>
    <property type="molecule type" value="Transcribed_RNA"/>
</dbReference>
<evidence type="ECO:0000313" key="1">
    <source>
        <dbReference type="EMBL" id="JAD54750.1"/>
    </source>
</evidence>
<organism evidence="1">
    <name type="scientific">Arundo donax</name>
    <name type="common">Giant reed</name>
    <name type="synonym">Donax arundinaceus</name>
    <dbReference type="NCBI Taxonomy" id="35708"/>
    <lineage>
        <taxon>Eukaryota</taxon>
        <taxon>Viridiplantae</taxon>
        <taxon>Streptophyta</taxon>
        <taxon>Embryophyta</taxon>
        <taxon>Tracheophyta</taxon>
        <taxon>Spermatophyta</taxon>
        <taxon>Magnoliopsida</taxon>
        <taxon>Liliopsida</taxon>
        <taxon>Poales</taxon>
        <taxon>Poaceae</taxon>
        <taxon>PACMAD clade</taxon>
        <taxon>Arundinoideae</taxon>
        <taxon>Arundineae</taxon>
        <taxon>Arundo</taxon>
    </lineage>
</organism>
<reference evidence="1" key="2">
    <citation type="journal article" date="2015" name="Data Brief">
        <title>Shoot transcriptome of the giant reed, Arundo donax.</title>
        <authorList>
            <person name="Barrero R.A."/>
            <person name="Guerrero F.D."/>
            <person name="Moolhuijzen P."/>
            <person name="Goolsby J.A."/>
            <person name="Tidwell J."/>
            <person name="Bellgard S.E."/>
            <person name="Bellgard M.I."/>
        </authorList>
    </citation>
    <scope>NUCLEOTIDE SEQUENCE</scope>
    <source>
        <tissue evidence="1">Shoot tissue taken approximately 20 cm above the soil surface</tissue>
    </source>
</reference>
<name>A0A0A9Q864_ARUDO</name>